<gene>
    <name evidence="2" type="ORF">QU605_03270</name>
</gene>
<comment type="caution">
    <text evidence="2">The sequence shown here is derived from an EMBL/GenBank/DDBJ whole genome shotgun (WGS) entry which is preliminary data.</text>
</comment>
<accession>A0ABT7WC24</accession>
<dbReference type="InterPro" id="IPR015943">
    <property type="entry name" value="WD40/YVTN_repeat-like_dom_sf"/>
</dbReference>
<name>A0ABT7WC24_9FLAO</name>
<keyword evidence="3" id="KW-1185">Reference proteome</keyword>
<feature type="transmembrane region" description="Helical" evidence="1">
    <location>
        <begin position="400"/>
        <end position="421"/>
    </location>
</feature>
<reference evidence="2" key="1">
    <citation type="submission" date="2023-06" db="EMBL/GenBank/DDBJ databases">
        <title>Robiginitalea aurantiacus sp. nov. and Algoriphagus sediminis sp. nov., isolated from coastal sediment.</title>
        <authorList>
            <person name="Zhou Z.Y."/>
            <person name="An J."/>
            <person name="Jia Y.W."/>
            <person name="Du Z.J."/>
        </authorList>
    </citation>
    <scope>NUCLEOTIDE SEQUENCE</scope>
    <source>
        <strain evidence="2">M39</strain>
    </source>
</reference>
<dbReference type="EMBL" id="JAUDUY010000001">
    <property type="protein sequence ID" value="MDM9630471.1"/>
    <property type="molecule type" value="Genomic_DNA"/>
</dbReference>
<sequence length="518" mass="59264">MEAFYNDRVYYNLVLDNDGYVLVSSSEGVFQIVGSELKEVNGNRGYITFKNGLIVHSKFTDEEMHSRFNHLLPDYYKSFKHYSRERGAFLYLISNNSLFIYKVSDYKTYLPQLSVRAFSANSIGTYDGIFCYGKKIRIPDFTSGHILEQDSTFYICYDGLAIYRPKNDSIQLFKRDLNGEAKFGANSVGFARDIFKLNDGRFILATTKGLYILNSSFTSIEKILEEASINGAEIVHVDQQAETLVVAFCINNSFYEYSLRDDELISLAQFTKPIEDGFKTDHNNQKKYVLLTDSELFLVTDRSKDRIVFNEFSNAYSLLDYDKDAVLITTIDGAVSINLTTNKATKILSGIEFNKRAVFKTTDSIKLGTINGYVSLSIDQLKEMIRKADSLNEEERKNSLFITIITILTLVSSILIVFYFISSRRKRDVANKIDLHQVETFIANNLHQATIDSITNHFNLSLKELYELTYPNKPGKLITKKRKDMVRSLLNQDKDLVYISEITGFSVSYLKKIKSSLI</sequence>
<evidence type="ECO:0000256" key="1">
    <source>
        <dbReference type="SAM" id="Phobius"/>
    </source>
</evidence>
<keyword evidence="1" id="KW-0812">Transmembrane</keyword>
<dbReference type="Proteomes" id="UP001174839">
    <property type="component" value="Unassembled WGS sequence"/>
</dbReference>
<evidence type="ECO:0008006" key="4">
    <source>
        <dbReference type="Google" id="ProtNLM"/>
    </source>
</evidence>
<evidence type="ECO:0000313" key="2">
    <source>
        <dbReference type="EMBL" id="MDM9630471.1"/>
    </source>
</evidence>
<proteinExistence type="predicted"/>
<protein>
    <recommendedName>
        <fullName evidence="4">HTH araC/xylS-type domain-containing protein</fullName>
    </recommendedName>
</protein>
<organism evidence="2 3">
    <name type="scientific">Robiginitalea aurantiaca</name>
    <dbReference type="NCBI Taxonomy" id="3056915"/>
    <lineage>
        <taxon>Bacteria</taxon>
        <taxon>Pseudomonadati</taxon>
        <taxon>Bacteroidota</taxon>
        <taxon>Flavobacteriia</taxon>
        <taxon>Flavobacteriales</taxon>
        <taxon>Flavobacteriaceae</taxon>
        <taxon>Robiginitalea</taxon>
    </lineage>
</organism>
<evidence type="ECO:0000313" key="3">
    <source>
        <dbReference type="Proteomes" id="UP001174839"/>
    </source>
</evidence>
<dbReference type="Gene3D" id="2.130.10.10">
    <property type="entry name" value="YVTN repeat-like/Quinoprotein amine dehydrogenase"/>
    <property type="match status" value="1"/>
</dbReference>
<keyword evidence="1" id="KW-0472">Membrane</keyword>
<keyword evidence="1" id="KW-1133">Transmembrane helix</keyword>